<dbReference type="Pfam" id="PF00043">
    <property type="entry name" value="GST_C"/>
    <property type="match status" value="1"/>
</dbReference>
<dbReference type="SFLD" id="SFLDG01151">
    <property type="entry name" value="Main.2:_Nu-like"/>
    <property type="match status" value="1"/>
</dbReference>
<evidence type="ECO:0000313" key="9">
    <source>
        <dbReference type="EMBL" id="PCH41974.1"/>
    </source>
</evidence>
<evidence type="ECO:0000256" key="6">
    <source>
        <dbReference type="RuleBase" id="RU003494"/>
    </source>
</evidence>
<keyword evidence="3 9" id="KW-0808">Transferase</keyword>
<dbReference type="EC" id="2.5.1.18" evidence="2"/>
<dbReference type="Proteomes" id="UP000218811">
    <property type="component" value="Unassembled WGS sequence"/>
</dbReference>
<proteinExistence type="inferred from homology"/>
<dbReference type="SUPFAM" id="SSF52833">
    <property type="entry name" value="Thioredoxin-like"/>
    <property type="match status" value="1"/>
</dbReference>
<feature type="domain" description="GST N-terminal" evidence="7">
    <location>
        <begin position="5"/>
        <end position="89"/>
    </location>
</feature>
<evidence type="ECO:0000256" key="3">
    <source>
        <dbReference type="ARBA" id="ARBA00022679"/>
    </source>
</evidence>
<dbReference type="CDD" id="cd03048">
    <property type="entry name" value="GST_N_Ure2p_like"/>
    <property type="match status" value="1"/>
</dbReference>
<evidence type="ECO:0000256" key="4">
    <source>
        <dbReference type="ARBA" id="ARBA00047960"/>
    </source>
</evidence>
<dbReference type="STRING" id="742152.A0A2H3JZ15"/>
<evidence type="ECO:0000256" key="5">
    <source>
        <dbReference type="ARBA" id="ARBA00060024"/>
    </source>
</evidence>
<evidence type="ECO:0000259" key="7">
    <source>
        <dbReference type="PROSITE" id="PS50404"/>
    </source>
</evidence>
<dbReference type="InterPro" id="IPR040079">
    <property type="entry name" value="Glutathione_S-Trfase"/>
</dbReference>
<dbReference type="GO" id="GO:0005737">
    <property type="term" value="C:cytoplasm"/>
    <property type="evidence" value="ECO:0007669"/>
    <property type="project" value="UniProtKB-ARBA"/>
</dbReference>
<dbReference type="Pfam" id="PF02798">
    <property type="entry name" value="GST_N"/>
    <property type="match status" value="1"/>
</dbReference>
<evidence type="ECO:0000259" key="8">
    <source>
        <dbReference type="PROSITE" id="PS50405"/>
    </source>
</evidence>
<dbReference type="SFLD" id="SFLDG00358">
    <property type="entry name" value="Main_(cytGST)"/>
    <property type="match status" value="1"/>
</dbReference>
<comment type="function">
    <text evidence="5">Involved in the oxidative stress response and detoxification.</text>
</comment>
<comment type="catalytic activity">
    <reaction evidence="4">
        <text>RX + glutathione = an S-substituted glutathione + a halide anion + H(+)</text>
        <dbReference type="Rhea" id="RHEA:16437"/>
        <dbReference type="ChEBI" id="CHEBI:15378"/>
        <dbReference type="ChEBI" id="CHEBI:16042"/>
        <dbReference type="ChEBI" id="CHEBI:17792"/>
        <dbReference type="ChEBI" id="CHEBI:57925"/>
        <dbReference type="ChEBI" id="CHEBI:90779"/>
        <dbReference type="EC" id="2.5.1.18"/>
    </reaction>
</comment>
<name>A0A2H3JZ15_WOLCO</name>
<dbReference type="PROSITE" id="PS50404">
    <property type="entry name" value="GST_NTER"/>
    <property type="match status" value="1"/>
</dbReference>
<dbReference type="FunFam" id="1.20.1050.130:FF:000016">
    <property type="entry name" value="Glutathione S-transferase 1"/>
    <property type="match status" value="1"/>
</dbReference>
<dbReference type="Gene3D" id="1.20.1050.130">
    <property type="match status" value="1"/>
</dbReference>
<evidence type="ECO:0000313" key="10">
    <source>
        <dbReference type="Proteomes" id="UP000218811"/>
    </source>
</evidence>
<dbReference type="PROSITE" id="PS50405">
    <property type="entry name" value="GST_CTER"/>
    <property type="match status" value="1"/>
</dbReference>
<dbReference type="AlphaFoldDB" id="A0A2H3JZ15"/>
<dbReference type="OrthoDB" id="422574at2759"/>
<evidence type="ECO:0000256" key="2">
    <source>
        <dbReference type="ARBA" id="ARBA00012452"/>
    </source>
</evidence>
<sequence length="222" mass="25284">MSHGKQFTLYTHKGGPNGWKVAFVLTELGLTYESIYLDFNKGEHKAPEYTKYNPNGRIPTLIDHRNNDFTVWESNAVITYLVEKYDTNHKISAVTPEDKILQLQWLLFQASGQGPYLGQAIWFKVYHSEKVPSAIERYQKETLRVLSVLESVLSQQEWLVGGKCSVADISFVSWNNSAFGVIVADIDGFDLAKEYPAVHAWHQKLMARDAIKSVWATRTSLQ</sequence>
<dbReference type="PANTHER" id="PTHR44051">
    <property type="entry name" value="GLUTATHIONE S-TRANSFERASE-RELATED"/>
    <property type="match status" value="1"/>
</dbReference>
<protein>
    <recommendedName>
        <fullName evidence="2">glutathione transferase</fullName>
        <ecNumber evidence="2">2.5.1.18</ecNumber>
    </recommendedName>
</protein>
<dbReference type="InterPro" id="IPR010987">
    <property type="entry name" value="Glutathione-S-Trfase_C-like"/>
</dbReference>
<gene>
    <name evidence="9" type="ORF">WOLCODRAFT_137631</name>
</gene>
<dbReference type="SFLD" id="SFLDS00019">
    <property type="entry name" value="Glutathione_Transferase_(cytos"/>
    <property type="match status" value="1"/>
</dbReference>
<dbReference type="EMBL" id="KB468124">
    <property type="protein sequence ID" value="PCH41974.1"/>
    <property type="molecule type" value="Genomic_DNA"/>
</dbReference>
<dbReference type="InterPro" id="IPR036282">
    <property type="entry name" value="Glutathione-S-Trfase_C_sf"/>
</dbReference>
<dbReference type="GO" id="GO:0004364">
    <property type="term" value="F:glutathione transferase activity"/>
    <property type="evidence" value="ECO:0007669"/>
    <property type="project" value="UniProtKB-EC"/>
</dbReference>
<dbReference type="InterPro" id="IPR004045">
    <property type="entry name" value="Glutathione_S-Trfase_N"/>
</dbReference>
<dbReference type="GO" id="GO:0005634">
    <property type="term" value="C:nucleus"/>
    <property type="evidence" value="ECO:0007669"/>
    <property type="project" value="UniProtKB-ARBA"/>
</dbReference>
<comment type="similarity">
    <text evidence="1 6">Belongs to the GST superfamily.</text>
</comment>
<dbReference type="OMA" id="STVQMFA"/>
<reference evidence="9 10" key="1">
    <citation type="journal article" date="2012" name="Science">
        <title>The Paleozoic origin of enzymatic lignin decomposition reconstructed from 31 fungal genomes.</title>
        <authorList>
            <person name="Floudas D."/>
            <person name="Binder M."/>
            <person name="Riley R."/>
            <person name="Barry K."/>
            <person name="Blanchette R.A."/>
            <person name="Henrissat B."/>
            <person name="Martinez A.T."/>
            <person name="Otillar R."/>
            <person name="Spatafora J.W."/>
            <person name="Yadav J.S."/>
            <person name="Aerts A."/>
            <person name="Benoit I."/>
            <person name="Boyd A."/>
            <person name="Carlson A."/>
            <person name="Copeland A."/>
            <person name="Coutinho P.M."/>
            <person name="de Vries R.P."/>
            <person name="Ferreira P."/>
            <person name="Findley K."/>
            <person name="Foster B."/>
            <person name="Gaskell J."/>
            <person name="Glotzer D."/>
            <person name="Gorecki P."/>
            <person name="Heitman J."/>
            <person name="Hesse C."/>
            <person name="Hori C."/>
            <person name="Igarashi K."/>
            <person name="Jurgens J.A."/>
            <person name="Kallen N."/>
            <person name="Kersten P."/>
            <person name="Kohler A."/>
            <person name="Kuees U."/>
            <person name="Kumar T.K.A."/>
            <person name="Kuo A."/>
            <person name="LaButti K."/>
            <person name="Larrondo L.F."/>
            <person name="Lindquist E."/>
            <person name="Ling A."/>
            <person name="Lombard V."/>
            <person name="Lucas S."/>
            <person name="Lundell T."/>
            <person name="Martin R."/>
            <person name="McLaughlin D.J."/>
            <person name="Morgenstern I."/>
            <person name="Morin E."/>
            <person name="Murat C."/>
            <person name="Nagy L.G."/>
            <person name="Nolan M."/>
            <person name="Ohm R.A."/>
            <person name="Patyshakuliyeva A."/>
            <person name="Rokas A."/>
            <person name="Ruiz-Duenas F.J."/>
            <person name="Sabat G."/>
            <person name="Salamov A."/>
            <person name="Samejima M."/>
            <person name="Schmutz J."/>
            <person name="Slot J.C."/>
            <person name="St John F."/>
            <person name="Stenlid J."/>
            <person name="Sun H."/>
            <person name="Sun S."/>
            <person name="Syed K."/>
            <person name="Tsang A."/>
            <person name="Wiebenga A."/>
            <person name="Young D."/>
            <person name="Pisabarro A."/>
            <person name="Eastwood D.C."/>
            <person name="Martin F."/>
            <person name="Cullen D."/>
            <person name="Grigoriev I.V."/>
            <person name="Hibbett D.S."/>
        </authorList>
    </citation>
    <scope>NUCLEOTIDE SEQUENCE [LARGE SCALE GENOMIC DNA]</scope>
    <source>
        <strain evidence="9 10">MD-104</strain>
    </source>
</reference>
<dbReference type="FunFam" id="3.40.30.10:FF:000039">
    <property type="entry name" value="Glutathione S-transferase domain"/>
    <property type="match status" value="1"/>
</dbReference>
<dbReference type="InterPro" id="IPR004046">
    <property type="entry name" value="GST_C"/>
</dbReference>
<dbReference type="SUPFAM" id="SSF47616">
    <property type="entry name" value="GST C-terminal domain-like"/>
    <property type="match status" value="1"/>
</dbReference>
<evidence type="ECO:0000256" key="1">
    <source>
        <dbReference type="ARBA" id="ARBA00007409"/>
    </source>
</evidence>
<dbReference type="PANTHER" id="PTHR44051:SF3">
    <property type="entry name" value="TRANSCRIPTIONAL REGULATOR URE2"/>
    <property type="match status" value="1"/>
</dbReference>
<feature type="domain" description="GST C-terminal" evidence="8">
    <location>
        <begin position="95"/>
        <end position="222"/>
    </location>
</feature>
<keyword evidence="10" id="KW-1185">Reference proteome</keyword>
<accession>A0A2H3JZ15</accession>
<dbReference type="InterPro" id="IPR036249">
    <property type="entry name" value="Thioredoxin-like_sf"/>
</dbReference>
<organism evidence="9 10">
    <name type="scientific">Wolfiporia cocos (strain MD-104)</name>
    <name type="common">Brown rot fungus</name>
    <dbReference type="NCBI Taxonomy" id="742152"/>
    <lineage>
        <taxon>Eukaryota</taxon>
        <taxon>Fungi</taxon>
        <taxon>Dikarya</taxon>
        <taxon>Basidiomycota</taxon>
        <taxon>Agaricomycotina</taxon>
        <taxon>Agaricomycetes</taxon>
        <taxon>Polyporales</taxon>
        <taxon>Phaeolaceae</taxon>
        <taxon>Wolfiporia</taxon>
    </lineage>
</organism>